<dbReference type="RefSeq" id="XP_025462340.1">
    <property type="nucleotide sequence ID" value="XM_025616046.1"/>
</dbReference>
<dbReference type="AlphaFoldDB" id="A0A317V4J8"/>
<keyword evidence="2" id="KW-1185">Reference proteome</keyword>
<comment type="caution">
    <text evidence="1">The sequence shown here is derived from an EMBL/GenBank/DDBJ whole genome shotgun (WGS) entry which is preliminary data.</text>
</comment>
<organism evidence="1 2">
    <name type="scientific">Aspergillus sclerotioniger CBS 115572</name>
    <dbReference type="NCBI Taxonomy" id="1450535"/>
    <lineage>
        <taxon>Eukaryota</taxon>
        <taxon>Fungi</taxon>
        <taxon>Dikarya</taxon>
        <taxon>Ascomycota</taxon>
        <taxon>Pezizomycotina</taxon>
        <taxon>Eurotiomycetes</taxon>
        <taxon>Eurotiomycetidae</taxon>
        <taxon>Eurotiales</taxon>
        <taxon>Aspergillaceae</taxon>
        <taxon>Aspergillus</taxon>
        <taxon>Aspergillus subgen. Circumdati</taxon>
    </lineage>
</organism>
<dbReference type="STRING" id="1450535.A0A317V4J8"/>
<protein>
    <submittedName>
        <fullName evidence="1">Uncharacterized protein</fullName>
    </submittedName>
</protein>
<gene>
    <name evidence="1" type="ORF">BO94DRAFT_590604</name>
</gene>
<dbReference type="GeneID" id="37118189"/>
<name>A0A317V4J8_9EURO</name>
<dbReference type="EMBL" id="MSFK01000043">
    <property type="protein sequence ID" value="PWY69025.1"/>
    <property type="molecule type" value="Genomic_DNA"/>
</dbReference>
<accession>A0A317V4J8</accession>
<dbReference type="Proteomes" id="UP000246702">
    <property type="component" value="Unassembled WGS sequence"/>
</dbReference>
<evidence type="ECO:0000313" key="2">
    <source>
        <dbReference type="Proteomes" id="UP000246702"/>
    </source>
</evidence>
<evidence type="ECO:0000313" key="1">
    <source>
        <dbReference type="EMBL" id="PWY69025.1"/>
    </source>
</evidence>
<dbReference type="OrthoDB" id="4508874at2759"/>
<proteinExistence type="predicted"/>
<sequence length="136" mass="15065">MIGIAIIQDLVICHSSAIEFDERCIYISHICPHLRGKQKSGIVRTEVDLCTPPEPPHSSHPEVRVPDLGDKMTDYDTLISNPQAIRYVAEFMLQTGLLGQFSQVELDPDPDPLEDPDHCHEHTGLRALGIDAEDAG</sequence>
<reference evidence="1 2" key="1">
    <citation type="submission" date="2016-12" db="EMBL/GenBank/DDBJ databases">
        <title>The genomes of Aspergillus section Nigri reveals drivers in fungal speciation.</title>
        <authorList>
            <consortium name="DOE Joint Genome Institute"/>
            <person name="Vesth T.C."/>
            <person name="Nybo J."/>
            <person name="Theobald S."/>
            <person name="Brandl J."/>
            <person name="Frisvad J.C."/>
            <person name="Nielsen K.F."/>
            <person name="Lyhne E.K."/>
            <person name="Kogle M.E."/>
            <person name="Kuo A."/>
            <person name="Riley R."/>
            <person name="Clum A."/>
            <person name="Nolan M."/>
            <person name="Lipzen A."/>
            <person name="Salamov A."/>
            <person name="Henrissat B."/>
            <person name="Wiebenga A."/>
            <person name="De Vries R.P."/>
            <person name="Grigoriev I.V."/>
            <person name="Mortensen U.H."/>
            <person name="Andersen M.R."/>
            <person name="Baker S.E."/>
        </authorList>
    </citation>
    <scope>NUCLEOTIDE SEQUENCE [LARGE SCALE GENOMIC DNA]</scope>
    <source>
        <strain evidence="1 2">CBS 115572</strain>
    </source>
</reference>